<evidence type="ECO:0000313" key="5">
    <source>
        <dbReference type="EMBL" id="SDH20613.1"/>
    </source>
</evidence>
<dbReference type="OrthoDB" id="104542at2"/>
<dbReference type="PANTHER" id="PTHR13966:SF5">
    <property type="entry name" value="ENDONUCLEASE G, MITOCHONDRIAL"/>
    <property type="match status" value="1"/>
</dbReference>
<name>A0A1G8AIG1_9MICO</name>
<keyword evidence="6" id="KW-1185">Reference proteome</keyword>
<dbReference type="Gene3D" id="3.40.570.10">
    <property type="entry name" value="Extracellular Endonuclease, subunit A"/>
    <property type="match status" value="1"/>
</dbReference>
<dbReference type="STRING" id="399736.SAMN04489720_0394"/>
<evidence type="ECO:0000256" key="2">
    <source>
        <dbReference type="PIRSR" id="PIRSR640255-2"/>
    </source>
</evidence>
<evidence type="ECO:0000256" key="1">
    <source>
        <dbReference type="PIRSR" id="PIRSR640255-1"/>
    </source>
</evidence>
<dbReference type="SMART" id="SM00477">
    <property type="entry name" value="NUC"/>
    <property type="match status" value="1"/>
</dbReference>
<keyword evidence="5" id="KW-0255">Endonuclease</keyword>
<dbReference type="GO" id="GO:0004519">
    <property type="term" value="F:endonuclease activity"/>
    <property type="evidence" value="ECO:0007669"/>
    <property type="project" value="UniProtKB-KW"/>
</dbReference>
<dbReference type="AlphaFoldDB" id="A0A1G8AIG1"/>
<keyword evidence="5" id="KW-0540">Nuclease</keyword>
<dbReference type="GO" id="GO:0016787">
    <property type="term" value="F:hydrolase activity"/>
    <property type="evidence" value="ECO:0007669"/>
    <property type="project" value="InterPro"/>
</dbReference>
<dbReference type="InterPro" id="IPR001604">
    <property type="entry name" value="Endo_G_ENPP1-like_dom"/>
</dbReference>
<keyword evidence="2" id="KW-0479">Metal-binding</keyword>
<evidence type="ECO:0000313" key="6">
    <source>
        <dbReference type="Proteomes" id="UP000198822"/>
    </source>
</evidence>
<feature type="binding site" evidence="2">
    <location>
        <position position="133"/>
    </location>
    <ligand>
        <name>Mg(2+)</name>
        <dbReference type="ChEBI" id="CHEBI:18420"/>
        <note>catalytic</note>
    </ligand>
</feature>
<dbReference type="InterPro" id="IPR044925">
    <property type="entry name" value="His-Me_finger_sf"/>
</dbReference>
<feature type="domain" description="ENPP1-3/EXOG-like endonuclease/phosphodiesterase" evidence="3">
    <location>
        <begin position="35"/>
        <end position="243"/>
    </location>
</feature>
<feature type="domain" description="DNA/RNA non-specific endonuclease/pyrophosphatase/phosphodiesterase" evidence="4">
    <location>
        <begin position="34"/>
        <end position="243"/>
    </location>
</feature>
<dbReference type="Pfam" id="PF01223">
    <property type="entry name" value="Endonuclease_NS"/>
    <property type="match status" value="1"/>
</dbReference>
<dbReference type="InterPro" id="IPR020821">
    <property type="entry name" value="ENPP1-3/EXOG-like_nuc-like"/>
</dbReference>
<protein>
    <submittedName>
        <fullName evidence="5">DNA/RNA endonuclease G, NUC1</fullName>
    </submittedName>
</protein>
<gene>
    <name evidence="5" type="ORF">SAMN04489720_0394</name>
</gene>
<reference evidence="6" key="1">
    <citation type="submission" date="2016-10" db="EMBL/GenBank/DDBJ databases">
        <authorList>
            <person name="Varghese N."/>
            <person name="Submissions S."/>
        </authorList>
    </citation>
    <scope>NUCLEOTIDE SEQUENCE [LARGE SCALE GENOMIC DNA]</scope>
    <source>
        <strain evidence="6">DSM 22002</strain>
    </source>
</reference>
<dbReference type="Proteomes" id="UP000198822">
    <property type="component" value="Chromosome I"/>
</dbReference>
<dbReference type="SUPFAM" id="SSF54060">
    <property type="entry name" value="His-Me finger endonucleases"/>
    <property type="match status" value="1"/>
</dbReference>
<accession>A0A1G8AIG1</accession>
<keyword evidence="5" id="KW-0378">Hydrolase</keyword>
<feature type="active site" description="Proton acceptor" evidence="1">
    <location>
        <position position="97"/>
    </location>
</feature>
<dbReference type="GO" id="GO:0046872">
    <property type="term" value="F:metal ion binding"/>
    <property type="evidence" value="ECO:0007669"/>
    <property type="project" value="UniProtKB-KW"/>
</dbReference>
<sequence length="264" mass="29561">MANTKPPAGYDARFLGIVVPAPTPVDDSDAPVLPYTHFSVTMHRQRRLAWSVAWAIDGLRLFPDIPRHRDFFPDDRLPLDEQTTDEVYAANDLDRGHLARRADLLWGTLAEARAANRDSFCFTNITPQHADFNQSGRGGAWGELEHAVLDLDGLHERRVVVFAGPVLGAADPEYRGVVRLPREHWKIVVYRLGEAIRARAFLLAQDLSNVQPAYLDGFETYEVTLDDLAERTGLDLSRIPVGKRSRTATPTTPRLVASVDDVDW</sequence>
<dbReference type="EMBL" id="LT629695">
    <property type="protein sequence ID" value="SDH20613.1"/>
    <property type="molecule type" value="Genomic_DNA"/>
</dbReference>
<dbReference type="InterPro" id="IPR040255">
    <property type="entry name" value="Non-specific_endonuclease"/>
</dbReference>
<dbReference type="InterPro" id="IPR044929">
    <property type="entry name" value="DNA/RNA_non-sp_Endonuclease_sf"/>
</dbReference>
<dbReference type="GO" id="GO:0003676">
    <property type="term" value="F:nucleic acid binding"/>
    <property type="evidence" value="ECO:0007669"/>
    <property type="project" value="InterPro"/>
</dbReference>
<dbReference type="PANTHER" id="PTHR13966">
    <property type="entry name" value="ENDONUCLEASE RELATED"/>
    <property type="match status" value="1"/>
</dbReference>
<dbReference type="RefSeq" id="WP_092501965.1">
    <property type="nucleotide sequence ID" value="NZ_LT629695.1"/>
</dbReference>
<evidence type="ECO:0000259" key="3">
    <source>
        <dbReference type="SMART" id="SM00477"/>
    </source>
</evidence>
<organism evidence="5 6">
    <name type="scientific">Agrococcus jejuensis</name>
    <dbReference type="NCBI Taxonomy" id="399736"/>
    <lineage>
        <taxon>Bacteria</taxon>
        <taxon>Bacillati</taxon>
        <taxon>Actinomycetota</taxon>
        <taxon>Actinomycetes</taxon>
        <taxon>Micrococcales</taxon>
        <taxon>Microbacteriaceae</taxon>
        <taxon>Agrococcus</taxon>
    </lineage>
</organism>
<evidence type="ECO:0000259" key="4">
    <source>
        <dbReference type="SMART" id="SM00892"/>
    </source>
</evidence>
<dbReference type="SMART" id="SM00892">
    <property type="entry name" value="Endonuclease_NS"/>
    <property type="match status" value="1"/>
</dbReference>
<proteinExistence type="predicted"/>